<reference evidence="3" key="1">
    <citation type="submission" date="2012-12" db="EMBL/GenBank/DDBJ databases">
        <authorList>
            <person name="Hellsten U."/>
            <person name="Grimwood J."/>
            <person name="Chapman J.A."/>
            <person name="Shapiro H."/>
            <person name="Aerts A."/>
            <person name="Otillar R.P."/>
            <person name="Terry A.Y."/>
            <person name="Boore J.L."/>
            <person name="Simakov O."/>
            <person name="Marletaz F."/>
            <person name="Cho S.-J."/>
            <person name="Edsinger-Gonzales E."/>
            <person name="Havlak P."/>
            <person name="Kuo D.-H."/>
            <person name="Larsson T."/>
            <person name="Lv J."/>
            <person name="Arendt D."/>
            <person name="Savage R."/>
            <person name="Osoegawa K."/>
            <person name="de Jong P."/>
            <person name="Lindberg D.R."/>
            <person name="Seaver E.C."/>
            <person name="Weisblat D.A."/>
            <person name="Putnam N.H."/>
            <person name="Grigoriev I.V."/>
            <person name="Rokhsar D.S."/>
        </authorList>
    </citation>
    <scope>NUCLEOTIDE SEQUENCE</scope>
</reference>
<dbReference type="EnsemblMetazoa" id="HelroT165473">
    <property type="protein sequence ID" value="HelroP165473"/>
    <property type="gene ID" value="HelroG165473"/>
</dbReference>
<dbReference type="EMBL" id="KB097700">
    <property type="protein sequence ID" value="ESN91440.1"/>
    <property type="molecule type" value="Genomic_DNA"/>
</dbReference>
<dbReference type="InParanoid" id="T1EWV3"/>
<proteinExistence type="predicted"/>
<dbReference type="AlphaFoldDB" id="T1EWV3"/>
<dbReference type="RefSeq" id="XP_009030292.1">
    <property type="nucleotide sequence ID" value="XM_009032044.1"/>
</dbReference>
<reference evidence="2" key="3">
    <citation type="submission" date="2015-06" db="UniProtKB">
        <authorList>
            <consortium name="EnsemblMetazoa"/>
        </authorList>
    </citation>
    <scope>IDENTIFICATION</scope>
</reference>
<dbReference type="EMBL" id="AMQM01002065">
    <property type="status" value="NOT_ANNOTATED_CDS"/>
    <property type="molecule type" value="Genomic_DNA"/>
</dbReference>
<accession>T1EWV3</accession>
<evidence type="ECO:0000313" key="1">
    <source>
        <dbReference type="EMBL" id="ESN91440.1"/>
    </source>
</evidence>
<dbReference type="GeneID" id="20201053"/>
<dbReference type="KEGG" id="hro:HELRODRAFT_165473"/>
<sequence length="287" mass="32950">MYRAEHLLSFETLTENIRTAKKSIEKLTYKMKIERFGNSEFHTKLLESCALSNRRSSDCLFRTLENSCSLSELPVQADMMIWKQESFTSLRNILMEVAPWLASVNSYLEKAINDESEVQDWDTKLKSEFENVQKKAIYQIYCNLIVVLPSSYEFSDNFLENIFEINENECKDLSELAARDNRNYIVLVVLQNILTNLKNRLNHFSPALKGFNAFVRDDDPRANLRSLIEQGTGGKRSVANRQISTSLSIKHSNIIKINCPPSGATQLSWHLFEHLVHLIQVSFGGST</sequence>
<evidence type="ECO:0000313" key="3">
    <source>
        <dbReference type="Proteomes" id="UP000015101"/>
    </source>
</evidence>
<evidence type="ECO:0000313" key="2">
    <source>
        <dbReference type="EnsemblMetazoa" id="HelroP165473"/>
    </source>
</evidence>
<gene>
    <name evidence="2" type="primary">20201053</name>
    <name evidence="1" type="ORF">HELRODRAFT_165473</name>
</gene>
<keyword evidence="3" id="KW-1185">Reference proteome</keyword>
<dbReference type="Proteomes" id="UP000015101">
    <property type="component" value="Unassembled WGS sequence"/>
</dbReference>
<dbReference type="CTD" id="20201053"/>
<protein>
    <submittedName>
        <fullName evidence="1 2">Uncharacterized protein</fullName>
    </submittedName>
</protein>
<name>T1EWV3_HELRO</name>
<dbReference type="HOGENOM" id="CLU_970704_0_0_1"/>
<organism evidence="2 3">
    <name type="scientific">Helobdella robusta</name>
    <name type="common">Californian leech</name>
    <dbReference type="NCBI Taxonomy" id="6412"/>
    <lineage>
        <taxon>Eukaryota</taxon>
        <taxon>Metazoa</taxon>
        <taxon>Spiralia</taxon>
        <taxon>Lophotrochozoa</taxon>
        <taxon>Annelida</taxon>
        <taxon>Clitellata</taxon>
        <taxon>Hirudinea</taxon>
        <taxon>Rhynchobdellida</taxon>
        <taxon>Glossiphoniidae</taxon>
        <taxon>Helobdella</taxon>
    </lineage>
</organism>
<reference evidence="1 3" key="2">
    <citation type="journal article" date="2013" name="Nature">
        <title>Insights into bilaterian evolution from three spiralian genomes.</title>
        <authorList>
            <person name="Simakov O."/>
            <person name="Marletaz F."/>
            <person name="Cho S.J."/>
            <person name="Edsinger-Gonzales E."/>
            <person name="Havlak P."/>
            <person name="Hellsten U."/>
            <person name="Kuo D.H."/>
            <person name="Larsson T."/>
            <person name="Lv J."/>
            <person name="Arendt D."/>
            <person name="Savage R."/>
            <person name="Osoegawa K."/>
            <person name="de Jong P."/>
            <person name="Grimwood J."/>
            <person name="Chapman J.A."/>
            <person name="Shapiro H."/>
            <person name="Aerts A."/>
            <person name="Otillar R.P."/>
            <person name="Terry A.Y."/>
            <person name="Boore J.L."/>
            <person name="Grigoriev I.V."/>
            <person name="Lindberg D.R."/>
            <person name="Seaver E.C."/>
            <person name="Weisblat D.A."/>
            <person name="Putnam N.H."/>
            <person name="Rokhsar D.S."/>
        </authorList>
    </citation>
    <scope>NUCLEOTIDE SEQUENCE</scope>
</reference>